<dbReference type="EMBL" id="BARX01000010">
    <property type="protein sequence ID" value="GAD01749.1"/>
    <property type="molecule type" value="Genomic_DNA"/>
</dbReference>
<organism evidence="8 9">
    <name type="scientific">Agarivorans albus MKT 106</name>
    <dbReference type="NCBI Taxonomy" id="1331007"/>
    <lineage>
        <taxon>Bacteria</taxon>
        <taxon>Pseudomonadati</taxon>
        <taxon>Pseudomonadota</taxon>
        <taxon>Gammaproteobacteria</taxon>
        <taxon>Alteromonadales</taxon>
        <taxon>Alteromonadaceae</taxon>
        <taxon>Agarivorans</taxon>
    </lineage>
</organism>
<feature type="binding site" evidence="6">
    <location>
        <position position="64"/>
    </location>
    <ligand>
        <name>molybdate</name>
        <dbReference type="ChEBI" id="CHEBI:36264"/>
    </ligand>
</feature>
<evidence type="ECO:0000256" key="4">
    <source>
        <dbReference type="ARBA" id="ARBA00022729"/>
    </source>
</evidence>
<evidence type="ECO:0000313" key="8">
    <source>
        <dbReference type="EMBL" id="GAD01749.1"/>
    </source>
</evidence>
<dbReference type="PIRSF" id="PIRSF004846">
    <property type="entry name" value="ModA"/>
    <property type="match status" value="1"/>
</dbReference>
<feature type="signal peptide" evidence="7">
    <location>
        <begin position="1"/>
        <end position="27"/>
    </location>
</feature>
<sequence>MKKLLSKLCVSWVLLVVAILKVTSLQAAEIKVAVAANFYKPVLALVDHYQKETGHHVQVSAGSTGKLYAQIKNGAPFEVFLAADQQRPSLLVEEGLAEPSSQFTYALGTLVLWSNNPELVDGKGEILKEELTHIAICNPKTAPYGAAAVSAMKNLSVYNKLEPKFVEGQSVGQTYQQISSGAVDLGFVALSQVLVDKQLNGGSLWLVPNELYSPIKQDAVLLKQGSNNAAAKQFLAYLQTEQSKQLIKDFGYDVK</sequence>
<keyword evidence="3 6" id="KW-0479">Metal-binding</keyword>
<dbReference type="InterPro" id="IPR005950">
    <property type="entry name" value="ModA"/>
</dbReference>
<accession>R9PK51</accession>
<dbReference type="Gene3D" id="3.40.190.10">
    <property type="entry name" value="Periplasmic binding protein-like II"/>
    <property type="match status" value="2"/>
</dbReference>
<dbReference type="SUPFAM" id="SSF53850">
    <property type="entry name" value="Periplasmic binding protein-like II"/>
    <property type="match status" value="1"/>
</dbReference>
<dbReference type="PANTHER" id="PTHR30632:SF14">
    <property type="entry name" value="TUNGSTATE_MOLYBDATE_CHROMATE-BINDING PROTEIN MODA"/>
    <property type="match status" value="1"/>
</dbReference>
<dbReference type="GO" id="GO:0030973">
    <property type="term" value="F:molybdate ion binding"/>
    <property type="evidence" value="ECO:0007669"/>
    <property type="project" value="InterPro"/>
</dbReference>
<dbReference type="GO" id="GO:0015689">
    <property type="term" value="P:molybdate ion transport"/>
    <property type="evidence" value="ECO:0007669"/>
    <property type="project" value="InterPro"/>
</dbReference>
<evidence type="ECO:0000313" key="9">
    <source>
        <dbReference type="Proteomes" id="UP000014461"/>
    </source>
</evidence>
<dbReference type="InterPro" id="IPR050682">
    <property type="entry name" value="ModA/WtpA"/>
</dbReference>
<dbReference type="AlphaFoldDB" id="R9PK51"/>
<dbReference type="Pfam" id="PF13531">
    <property type="entry name" value="SBP_bac_11"/>
    <property type="match status" value="1"/>
</dbReference>
<evidence type="ECO:0000256" key="3">
    <source>
        <dbReference type="ARBA" id="ARBA00022723"/>
    </source>
</evidence>
<dbReference type="GO" id="GO:1901359">
    <property type="term" value="F:tungstate binding"/>
    <property type="evidence" value="ECO:0007669"/>
    <property type="project" value="UniProtKB-ARBA"/>
</dbReference>
<proteinExistence type="inferred from homology"/>
<dbReference type="RefSeq" id="WP_016401517.1">
    <property type="nucleotide sequence ID" value="NZ_BARX01000010.1"/>
</dbReference>
<dbReference type="PANTHER" id="PTHR30632">
    <property type="entry name" value="MOLYBDATE-BINDING PERIPLASMIC PROTEIN"/>
    <property type="match status" value="1"/>
</dbReference>
<dbReference type="InterPro" id="IPR044084">
    <property type="entry name" value="AvModA-like_subst-bd"/>
</dbReference>
<protein>
    <submittedName>
        <fullName evidence="8">Periplasmic molybdenum-binding protein ModA</fullName>
    </submittedName>
</protein>
<keyword evidence="2 6" id="KW-0500">Molybdenum</keyword>
<dbReference type="NCBIfam" id="TIGR01256">
    <property type="entry name" value="modA"/>
    <property type="match status" value="1"/>
</dbReference>
<comment type="similarity">
    <text evidence="1">Belongs to the bacterial solute-binding protein ModA family.</text>
</comment>
<dbReference type="GO" id="GO:0046872">
    <property type="term" value="F:metal ion binding"/>
    <property type="evidence" value="ECO:0007669"/>
    <property type="project" value="UniProtKB-KW"/>
</dbReference>
<dbReference type="CDD" id="cd13539">
    <property type="entry name" value="PBP2_AvModA"/>
    <property type="match status" value="1"/>
</dbReference>
<feature type="chain" id="PRO_5004478684" evidence="7">
    <location>
        <begin position="28"/>
        <end position="255"/>
    </location>
</feature>
<evidence type="ECO:0000256" key="2">
    <source>
        <dbReference type="ARBA" id="ARBA00022505"/>
    </source>
</evidence>
<reference evidence="8" key="1">
    <citation type="journal article" date="2013" name="Genome Announc.">
        <title>Draft Genome Sequence of Agarivorans albus Strain MKT 106T, an Agarolytic Marine Bacterium.</title>
        <authorList>
            <person name="Yasuike M."/>
            <person name="Nakamura Y."/>
            <person name="Kai W."/>
            <person name="Fujiwara A."/>
            <person name="Fukui Y."/>
            <person name="Satomi M."/>
            <person name="Sano M."/>
        </authorList>
    </citation>
    <scope>NUCLEOTIDE SEQUENCE [LARGE SCALE GENOMIC DNA]</scope>
</reference>
<dbReference type="Proteomes" id="UP000014461">
    <property type="component" value="Unassembled WGS sequence"/>
</dbReference>
<evidence type="ECO:0000256" key="1">
    <source>
        <dbReference type="ARBA" id="ARBA00009175"/>
    </source>
</evidence>
<gene>
    <name evidence="8" type="ORF">AALB_1829</name>
</gene>
<comment type="subunit">
    <text evidence="5">The complex is composed of two ATP-binding proteins (ModC), two transmembrane proteins (ModB) and a solute-binding protein (ModA).</text>
</comment>
<dbReference type="FunFam" id="3.40.190.10:FF:000035">
    <property type="entry name" value="Molybdate ABC transporter substrate-binding protein"/>
    <property type="match status" value="1"/>
</dbReference>
<keyword evidence="9" id="KW-1185">Reference proteome</keyword>
<keyword evidence="4 7" id="KW-0732">Signal</keyword>
<evidence type="ECO:0000256" key="7">
    <source>
        <dbReference type="SAM" id="SignalP"/>
    </source>
</evidence>
<dbReference type="STRING" id="1331007.AALB_1829"/>
<feature type="binding site" evidence="6">
    <location>
        <position position="171"/>
    </location>
    <ligand>
        <name>molybdate</name>
        <dbReference type="ChEBI" id="CHEBI:36264"/>
    </ligand>
</feature>
<dbReference type="OrthoDB" id="9785015at2"/>
<evidence type="ECO:0000256" key="6">
    <source>
        <dbReference type="PIRSR" id="PIRSR004846-1"/>
    </source>
</evidence>
<evidence type="ECO:0000256" key="5">
    <source>
        <dbReference type="ARBA" id="ARBA00062515"/>
    </source>
</evidence>
<comment type="caution">
    <text evidence="8">The sequence shown here is derived from an EMBL/GenBank/DDBJ whole genome shotgun (WGS) entry which is preliminary data.</text>
</comment>
<name>R9PK51_AGAAL</name>